<dbReference type="PANTHER" id="PTHR43150:SF4">
    <property type="entry name" value="L-GLYCERALDEHYDE 3-PHOSPHATE REDUCTASE"/>
    <property type="match status" value="1"/>
</dbReference>
<dbReference type="InterPro" id="IPR047628">
    <property type="entry name" value="GAP_reductase"/>
</dbReference>
<sequence length="347" mass="38054">MPWHPADTRYDHMRYNRCGNSGLKLPAISLGLWHNFGEDTPHDTKRAICRKAFDLGITHFDLANNYGPPPGAAESAFGEILRTDFAGLRDELIVSTKTGYAMWKGPYGEWGSRKYLLASLDQSLKRMGLDYVDIFYSHRFDPETPLEETMMALDHAVRSGKALYAGISSYNSERTREAATILRALGTPLLIHQPSYSMINRWVEEDGLLDALKGLGVGSIVFSPLAQGMLTSKYLGGIPAGSRASQGKSLRSSFINERTITHLKALNAIAQRRGQTLAQMAIAWVLRGRHVTSALIGASRPEQVEDCVGALKNAEFSDAELAEIDAQAKEADINVLATAADQKAEGK</sequence>
<keyword evidence="3 5" id="KW-0560">Oxidoreductase</keyword>
<gene>
    <name evidence="5" type="primary">mgrA</name>
    <name evidence="5" type="ORF">KEU06_21680</name>
</gene>
<feature type="domain" description="NADP-dependent oxidoreductase" evidence="4">
    <location>
        <begin position="28"/>
        <end position="326"/>
    </location>
</feature>
<dbReference type="SUPFAM" id="SSF51430">
    <property type="entry name" value="NAD(P)-linked oxidoreductase"/>
    <property type="match status" value="1"/>
</dbReference>
<dbReference type="CDD" id="cd19150">
    <property type="entry name" value="AKR_AKR14A1"/>
    <property type="match status" value="1"/>
</dbReference>
<dbReference type="AlphaFoldDB" id="A0A942I419"/>
<protein>
    <submittedName>
        <fullName evidence="5">L-glyceraldehyde 3-phosphate reductase</fullName>
        <ecNumber evidence="5">1.1.1.-</ecNumber>
    </submittedName>
</protein>
<dbReference type="NCBIfam" id="NF007388">
    <property type="entry name" value="PRK09912.1"/>
    <property type="match status" value="1"/>
</dbReference>
<evidence type="ECO:0000256" key="1">
    <source>
        <dbReference type="ARBA" id="ARBA00006515"/>
    </source>
</evidence>
<dbReference type="EMBL" id="JAGWCR010000012">
    <property type="protein sequence ID" value="MBS3651228.1"/>
    <property type="molecule type" value="Genomic_DNA"/>
</dbReference>
<dbReference type="InterPro" id="IPR023210">
    <property type="entry name" value="NADP_OxRdtase_dom"/>
</dbReference>
<organism evidence="5 6">
    <name type="scientific">Pseudaminobacter soli</name>
    <name type="common">ex Zhang et al. 2022</name>
    <dbReference type="NCBI Taxonomy" id="2831468"/>
    <lineage>
        <taxon>Bacteria</taxon>
        <taxon>Pseudomonadati</taxon>
        <taxon>Pseudomonadota</taxon>
        <taxon>Alphaproteobacteria</taxon>
        <taxon>Hyphomicrobiales</taxon>
        <taxon>Phyllobacteriaceae</taxon>
        <taxon>Pseudaminobacter</taxon>
    </lineage>
</organism>
<keyword evidence="6" id="KW-1185">Reference proteome</keyword>
<dbReference type="PRINTS" id="PR01577">
    <property type="entry name" value="KCNABCHANNEL"/>
</dbReference>
<dbReference type="InterPro" id="IPR005399">
    <property type="entry name" value="K_chnl_volt-dep_bsu_KCNAB-rel"/>
</dbReference>
<keyword evidence="2" id="KW-0521">NADP</keyword>
<dbReference type="InterPro" id="IPR036812">
    <property type="entry name" value="NAD(P)_OxRdtase_dom_sf"/>
</dbReference>
<dbReference type="RefSeq" id="WP_188256767.1">
    <property type="nucleotide sequence ID" value="NZ_JABVCF010000012.1"/>
</dbReference>
<dbReference type="PANTHER" id="PTHR43150">
    <property type="entry name" value="HYPERKINETIC, ISOFORM M"/>
    <property type="match status" value="1"/>
</dbReference>
<proteinExistence type="inferred from homology"/>
<evidence type="ECO:0000256" key="2">
    <source>
        <dbReference type="ARBA" id="ARBA00022857"/>
    </source>
</evidence>
<evidence type="ECO:0000313" key="6">
    <source>
        <dbReference type="Proteomes" id="UP000680348"/>
    </source>
</evidence>
<comment type="caution">
    <text evidence="5">The sequence shown here is derived from an EMBL/GenBank/DDBJ whole genome shotgun (WGS) entry which is preliminary data.</text>
</comment>
<evidence type="ECO:0000256" key="3">
    <source>
        <dbReference type="ARBA" id="ARBA00023002"/>
    </source>
</evidence>
<dbReference type="GO" id="GO:0051596">
    <property type="term" value="P:methylglyoxal catabolic process"/>
    <property type="evidence" value="ECO:0007669"/>
    <property type="project" value="InterPro"/>
</dbReference>
<name>A0A942I419_9HYPH</name>
<comment type="similarity">
    <text evidence="1">Belongs to the shaker potassium channel beta subunit family.</text>
</comment>
<dbReference type="GO" id="GO:0016616">
    <property type="term" value="F:oxidoreductase activity, acting on the CH-OH group of donors, NAD or NADP as acceptor"/>
    <property type="evidence" value="ECO:0007669"/>
    <property type="project" value="InterPro"/>
</dbReference>
<dbReference type="Pfam" id="PF00248">
    <property type="entry name" value="Aldo_ket_red"/>
    <property type="match status" value="1"/>
</dbReference>
<evidence type="ECO:0000313" key="5">
    <source>
        <dbReference type="EMBL" id="MBS3651228.1"/>
    </source>
</evidence>
<evidence type="ECO:0000259" key="4">
    <source>
        <dbReference type="Pfam" id="PF00248"/>
    </source>
</evidence>
<reference evidence="5" key="1">
    <citation type="submission" date="2021-04" db="EMBL/GenBank/DDBJ databases">
        <title>Pseudaminobacter soli sp. nov., isolated from paddy soil contaminated by heavy metals.</title>
        <authorList>
            <person name="Zhang K."/>
        </authorList>
    </citation>
    <scope>NUCLEOTIDE SEQUENCE</scope>
    <source>
        <strain evidence="5">19-2017</strain>
    </source>
</reference>
<dbReference type="Gene3D" id="3.20.20.100">
    <property type="entry name" value="NADP-dependent oxidoreductase domain"/>
    <property type="match status" value="1"/>
</dbReference>
<dbReference type="Proteomes" id="UP000680348">
    <property type="component" value="Unassembled WGS sequence"/>
</dbReference>
<dbReference type="EC" id="1.1.1.-" evidence="5"/>
<accession>A0A942I419</accession>